<evidence type="ECO:0000313" key="1">
    <source>
        <dbReference type="EMBL" id="QQT98466.1"/>
    </source>
</evidence>
<dbReference type="AlphaFoldDB" id="A0A9Q6Z5F6"/>
<proteinExistence type="predicted"/>
<accession>A0A9Q6Z5F6</accession>
<sequence>MKNSILLVLLCNVSMKIYAQQLYVVHENENEIFIYTQELLNDSNISKNDSIFYYNYHYNERYSMSISELKNIKVLDPYNSDRENGLLFYDEAMALDKSKLTNIPSHYSYAYIAIGQKNPFLAKGDIHPVKWKEIDKNTLKIPKTYIEEAINDSPCRTENWEVNKIFESQYNTYDLYAYEITTIDKCWGYYLAFINKKNDEIVWTELFRSNEEKYTNEINPTFREDLHINYDDYYDRMRIGIFMKSKSIAFFGIQSYSIGCEEIFFINDETIELSCINNH</sequence>
<reference evidence="1 2" key="1">
    <citation type="submission" date="2021-01" db="EMBL/GenBank/DDBJ databases">
        <title>FDA dAtabase for Regulatory Grade micrObial Sequences (FDA-ARGOS): Supporting development and validation of Infectious Disease Dx tests.</title>
        <authorList>
            <person name="Sproer C."/>
            <person name="Gronow S."/>
            <person name="Severitt S."/>
            <person name="Schroder I."/>
            <person name="Tallon L."/>
            <person name="Sadzewicz L."/>
            <person name="Zhao X."/>
            <person name="Boylan J."/>
            <person name="Ott S."/>
            <person name="Bowen H."/>
            <person name="Vavikolanu K."/>
            <person name="Mehta A."/>
            <person name="Aluvathingal J."/>
            <person name="Nadendla S."/>
            <person name="Lowell S."/>
            <person name="Myers T."/>
            <person name="Yan Y."/>
            <person name="Sichtig H."/>
        </authorList>
    </citation>
    <scope>NUCLEOTIDE SEQUENCE [LARGE SCALE GENOMIC DNA]</scope>
    <source>
        <strain evidence="1 2">FDAARGOS_1131</strain>
    </source>
</reference>
<name>A0A9Q6Z5F6_MYROD</name>
<protein>
    <submittedName>
        <fullName evidence="1">Uncharacterized protein</fullName>
    </submittedName>
</protein>
<dbReference type="GeneID" id="93527888"/>
<organism evidence="1 2">
    <name type="scientific">Myroides odoratus</name>
    <name type="common">Flavobacterium odoratum</name>
    <dbReference type="NCBI Taxonomy" id="256"/>
    <lineage>
        <taxon>Bacteria</taxon>
        <taxon>Pseudomonadati</taxon>
        <taxon>Bacteroidota</taxon>
        <taxon>Flavobacteriia</taxon>
        <taxon>Flavobacteriales</taxon>
        <taxon>Flavobacteriaceae</taxon>
        <taxon>Myroides</taxon>
    </lineage>
</organism>
<dbReference type="EMBL" id="CP068108">
    <property type="protein sequence ID" value="QQT98466.1"/>
    <property type="molecule type" value="Genomic_DNA"/>
</dbReference>
<gene>
    <name evidence="1" type="ORF">I6I88_09490</name>
</gene>
<dbReference type="RefSeq" id="WP_002985251.1">
    <property type="nucleotide sequence ID" value="NZ_CP068108.1"/>
</dbReference>
<evidence type="ECO:0000313" key="2">
    <source>
        <dbReference type="Proteomes" id="UP000596202"/>
    </source>
</evidence>
<dbReference type="OrthoDB" id="777488at2"/>
<dbReference type="Proteomes" id="UP000596202">
    <property type="component" value="Chromosome"/>
</dbReference>